<sequence length="172" mass="17942">MMSNDDMVAAPLVASLPPPPSSITPTCCPSPLSSPSFSPLSSPHAFPVDWLCSSCSATHSVLTLLAASSSSAAGNGSWCCERPTLQAVYDQHGRIFLYWRNDPAIADLRDPAHVREAAGRVAEAAGCGAGADGAGWLRDVLLVLGREGMAGKARERAFSESSYTSEDTVMSA</sequence>
<evidence type="ECO:0000313" key="1">
    <source>
        <dbReference type="EMBL" id="KAK2066737.1"/>
    </source>
</evidence>
<reference evidence="1" key="1">
    <citation type="journal article" date="2023" name="Mol. Plant Microbe Interact.">
        <title>Elucidating the Obligate Nature and Biological Capacity of an Invasive Fungal Corn Pathogen.</title>
        <authorList>
            <person name="MacCready J.S."/>
            <person name="Roggenkamp E.M."/>
            <person name="Gdanetz K."/>
            <person name="Chilvers M.I."/>
        </authorList>
    </citation>
    <scope>NUCLEOTIDE SEQUENCE</scope>
    <source>
        <strain evidence="1">PM02</strain>
    </source>
</reference>
<keyword evidence="2" id="KW-1185">Reference proteome</keyword>
<evidence type="ECO:0000313" key="2">
    <source>
        <dbReference type="Proteomes" id="UP001217918"/>
    </source>
</evidence>
<dbReference type="AlphaFoldDB" id="A0AAD9M7Q0"/>
<comment type="caution">
    <text evidence="1">The sequence shown here is derived from an EMBL/GenBank/DDBJ whole genome shotgun (WGS) entry which is preliminary data.</text>
</comment>
<protein>
    <submittedName>
        <fullName evidence="1">Uncharacterized protein</fullName>
    </submittedName>
</protein>
<proteinExistence type="predicted"/>
<dbReference type="Proteomes" id="UP001217918">
    <property type="component" value="Unassembled WGS sequence"/>
</dbReference>
<name>A0AAD9M7Q0_9PEZI</name>
<dbReference type="EMBL" id="JAQQPM010000001">
    <property type="protein sequence ID" value="KAK2066737.1"/>
    <property type="molecule type" value="Genomic_DNA"/>
</dbReference>
<gene>
    <name evidence="1" type="ORF">P8C59_000526</name>
</gene>
<accession>A0AAD9M7Q0</accession>
<organism evidence="1 2">
    <name type="scientific">Phyllachora maydis</name>
    <dbReference type="NCBI Taxonomy" id="1825666"/>
    <lineage>
        <taxon>Eukaryota</taxon>
        <taxon>Fungi</taxon>
        <taxon>Dikarya</taxon>
        <taxon>Ascomycota</taxon>
        <taxon>Pezizomycotina</taxon>
        <taxon>Sordariomycetes</taxon>
        <taxon>Sordariomycetidae</taxon>
        <taxon>Phyllachorales</taxon>
        <taxon>Phyllachoraceae</taxon>
        <taxon>Phyllachora</taxon>
    </lineage>
</organism>